<comment type="caution">
    <text evidence="1">The sequence shown here is derived from an EMBL/GenBank/DDBJ whole genome shotgun (WGS) entry which is preliminary data.</text>
</comment>
<name>A0ABU2Y2H1_9FLAO</name>
<accession>A0ABU2Y2H1</accession>
<reference evidence="1 2" key="1">
    <citation type="submission" date="2023-09" db="EMBL/GenBank/DDBJ databases">
        <authorList>
            <person name="Rey-Velasco X."/>
        </authorList>
    </citation>
    <scope>NUCLEOTIDE SEQUENCE [LARGE SCALE GENOMIC DNA]</scope>
    <source>
        <strain evidence="1 2">P050</strain>
    </source>
</reference>
<evidence type="ECO:0000313" key="2">
    <source>
        <dbReference type="Proteomes" id="UP001252186"/>
    </source>
</evidence>
<keyword evidence="2" id="KW-1185">Reference proteome</keyword>
<dbReference type="Proteomes" id="UP001252186">
    <property type="component" value="Unassembled WGS sequence"/>
</dbReference>
<organism evidence="1 2">
    <name type="scientific">Urechidicola vernalis</name>
    <dbReference type="NCBI Taxonomy" id="3075600"/>
    <lineage>
        <taxon>Bacteria</taxon>
        <taxon>Pseudomonadati</taxon>
        <taxon>Bacteroidota</taxon>
        <taxon>Flavobacteriia</taxon>
        <taxon>Flavobacteriales</taxon>
        <taxon>Flavobacteriaceae</taxon>
        <taxon>Urechidicola</taxon>
    </lineage>
</organism>
<protein>
    <submittedName>
        <fullName evidence="1">Uncharacterized protein</fullName>
    </submittedName>
</protein>
<dbReference type="EMBL" id="JAVRHV010000001">
    <property type="protein sequence ID" value="MDT0552397.1"/>
    <property type="molecule type" value="Genomic_DNA"/>
</dbReference>
<evidence type="ECO:0000313" key="1">
    <source>
        <dbReference type="EMBL" id="MDT0552397.1"/>
    </source>
</evidence>
<sequence length="150" mass="17793">MTRFIAILLFVFSYTNCSEIAVIRKNFHEIDSKEQLYEFIDFTEKNYCLEVEPYLASAIMMKAQYVFFPHTKMKYFKNGKKRLETFITENPDNLEAKYMRLLIQSEIPSFLNYNDNIESDFNQINQDIQGSTLPEVYKNVIITNINKINP</sequence>
<proteinExistence type="predicted"/>
<gene>
    <name evidence="1" type="ORF">RM519_03980</name>
</gene>
<dbReference type="RefSeq" id="WP_311592257.1">
    <property type="nucleotide sequence ID" value="NZ_JAVRHV010000001.1"/>
</dbReference>